<keyword evidence="6" id="KW-0732">Signal</keyword>
<evidence type="ECO:0000259" key="16">
    <source>
        <dbReference type="PROSITE" id="PS51471"/>
    </source>
</evidence>
<comment type="cofactor">
    <cofactor evidence="2">
        <name>Fe cation</name>
        <dbReference type="ChEBI" id="CHEBI:24875"/>
    </cofactor>
</comment>
<reference evidence="17" key="2">
    <citation type="submission" date="2025-08" db="UniProtKB">
        <authorList>
            <consortium name="Ensembl"/>
        </authorList>
    </citation>
    <scope>IDENTIFICATION</scope>
</reference>
<feature type="domain" description="Fe2OG dioxygenase" evidence="16">
    <location>
        <begin position="489"/>
        <end position="606"/>
    </location>
</feature>
<accession>H3AHH3</accession>
<dbReference type="InterPro" id="IPR011990">
    <property type="entry name" value="TPR-like_helical_dom_sf"/>
</dbReference>
<feature type="region of interest" description="Disordered" evidence="15">
    <location>
        <begin position="628"/>
        <end position="688"/>
    </location>
</feature>
<evidence type="ECO:0000256" key="9">
    <source>
        <dbReference type="ARBA" id="ARBA00022824"/>
    </source>
</evidence>
<dbReference type="EC" id="1.14.11.7" evidence="4"/>
<keyword evidence="10" id="KW-0847">Vitamin C</keyword>
<evidence type="ECO:0000256" key="4">
    <source>
        <dbReference type="ARBA" id="ARBA00012262"/>
    </source>
</evidence>
<keyword evidence="12" id="KW-0560">Oxidoreductase</keyword>
<evidence type="ECO:0000256" key="8">
    <source>
        <dbReference type="ARBA" id="ARBA00022803"/>
    </source>
</evidence>
<dbReference type="EMBL" id="AFYH01153747">
    <property type="status" value="NOT_ANNOTATED_CDS"/>
    <property type="molecule type" value="Genomic_DNA"/>
</dbReference>
<dbReference type="AlphaFoldDB" id="H3AHH3"/>
<evidence type="ECO:0000256" key="12">
    <source>
        <dbReference type="ARBA" id="ARBA00023002"/>
    </source>
</evidence>
<dbReference type="PROSITE" id="PS51471">
    <property type="entry name" value="FE2OG_OXY"/>
    <property type="match status" value="1"/>
</dbReference>
<dbReference type="Proteomes" id="UP000008672">
    <property type="component" value="Unassembled WGS sequence"/>
</dbReference>
<dbReference type="PANTHER" id="PTHR14049:SF14">
    <property type="entry name" value="PROLYL 3-HYDROXYLASE 3"/>
    <property type="match status" value="1"/>
</dbReference>
<evidence type="ECO:0000256" key="14">
    <source>
        <dbReference type="ARBA" id="ARBA00023180"/>
    </source>
</evidence>
<comment type="similarity">
    <text evidence="3">Belongs to the leprecan family.</text>
</comment>
<dbReference type="Pfam" id="PF13640">
    <property type="entry name" value="2OG-FeII_Oxy_3"/>
    <property type="match status" value="1"/>
</dbReference>
<keyword evidence="18" id="KW-1185">Reference proteome</keyword>
<evidence type="ECO:0000256" key="11">
    <source>
        <dbReference type="ARBA" id="ARBA00022964"/>
    </source>
</evidence>
<dbReference type="eggNOG" id="KOG4459">
    <property type="taxonomic scope" value="Eukaryota"/>
</dbReference>
<evidence type="ECO:0000256" key="5">
    <source>
        <dbReference type="ARBA" id="ARBA00022723"/>
    </source>
</evidence>
<evidence type="ECO:0000256" key="3">
    <source>
        <dbReference type="ARBA" id="ARBA00006487"/>
    </source>
</evidence>
<dbReference type="EMBL" id="AFYH01153748">
    <property type="status" value="NOT_ANNOTATED_CDS"/>
    <property type="molecule type" value="Genomic_DNA"/>
</dbReference>
<evidence type="ECO:0000256" key="13">
    <source>
        <dbReference type="ARBA" id="ARBA00023004"/>
    </source>
</evidence>
<dbReference type="Gene3D" id="1.25.40.10">
    <property type="entry name" value="Tetratricopeptide repeat domain"/>
    <property type="match status" value="2"/>
</dbReference>
<dbReference type="Bgee" id="ENSLACG00000008027">
    <property type="expression patterns" value="Expressed in pelvic fin and 5 other cell types or tissues"/>
</dbReference>
<keyword evidence="14" id="KW-0325">Glycoprotein</keyword>
<dbReference type="GO" id="GO:0019797">
    <property type="term" value="F:procollagen-proline 3-dioxygenase activity"/>
    <property type="evidence" value="ECO:0007669"/>
    <property type="project" value="UniProtKB-EC"/>
</dbReference>
<evidence type="ECO:0000313" key="18">
    <source>
        <dbReference type="Proteomes" id="UP000008672"/>
    </source>
</evidence>
<keyword evidence="13" id="KW-0408">Iron</keyword>
<dbReference type="EMBL" id="AFYH01153750">
    <property type="status" value="NOT_ANNOTATED_CDS"/>
    <property type="molecule type" value="Genomic_DNA"/>
</dbReference>
<evidence type="ECO:0000313" key="17">
    <source>
        <dbReference type="Ensembl" id="ENSLACP00000009094.1"/>
    </source>
</evidence>
<gene>
    <name evidence="17" type="primary">P3H3</name>
</gene>
<comment type="cofactor">
    <cofactor evidence="1">
        <name>L-ascorbate</name>
        <dbReference type="ChEBI" id="CHEBI:38290"/>
    </cofactor>
</comment>
<dbReference type="GO" id="GO:0005783">
    <property type="term" value="C:endoplasmic reticulum"/>
    <property type="evidence" value="ECO:0007669"/>
    <property type="project" value="TreeGrafter"/>
</dbReference>
<dbReference type="Pfam" id="PF23557">
    <property type="entry name" value="TPR_leprecan"/>
    <property type="match status" value="2"/>
</dbReference>
<dbReference type="SMART" id="SM00702">
    <property type="entry name" value="P4Hc"/>
    <property type="match status" value="1"/>
</dbReference>
<evidence type="ECO:0000256" key="1">
    <source>
        <dbReference type="ARBA" id="ARBA00001961"/>
    </source>
</evidence>
<keyword evidence="7" id="KW-0677">Repeat</keyword>
<name>H3AHH3_LATCH</name>
<feature type="compositionally biased region" description="Basic residues" evidence="15">
    <location>
        <begin position="656"/>
        <end position="666"/>
    </location>
</feature>
<evidence type="ECO:0000256" key="10">
    <source>
        <dbReference type="ARBA" id="ARBA00022896"/>
    </source>
</evidence>
<dbReference type="InParanoid" id="H3AHH3"/>
<evidence type="ECO:0000256" key="7">
    <source>
        <dbReference type="ARBA" id="ARBA00022737"/>
    </source>
</evidence>
<keyword evidence="11" id="KW-0223">Dioxygenase</keyword>
<dbReference type="HOGENOM" id="CLU_017820_0_0_1"/>
<dbReference type="Gene3D" id="2.60.120.620">
    <property type="entry name" value="q2cbj1_9rhob like domain"/>
    <property type="match status" value="1"/>
</dbReference>
<dbReference type="GO" id="GO:0005506">
    <property type="term" value="F:iron ion binding"/>
    <property type="evidence" value="ECO:0007669"/>
    <property type="project" value="InterPro"/>
</dbReference>
<dbReference type="EMBL" id="AFYH01153749">
    <property type="status" value="NOT_ANNOTATED_CDS"/>
    <property type="molecule type" value="Genomic_DNA"/>
</dbReference>
<protein>
    <recommendedName>
        <fullName evidence="4">procollagen-proline 3-dioxygenase</fullName>
        <ecNumber evidence="4">1.14.11.7</ecNumber>
    </recommendedName>
</protein>
<dbReference type="Ensembl" id="ENSLACT00000009163.1">
    <property type="protein sequence ID" value="ENSLACP00000009094.1"/>
    <property type="gene ID" value="ENSLACG00000008027.1"/>
</dbReference>
<proteinExistence type="inferred from homology"/>
<keyword evidence="8" id="KW-0802">TPR repeat</keyword>
<dbReference type="PANTHER" id="PTHR14049">
    <property type="entry name" value="LEPRECAN 1"/>
    <property type="match status" value="1"/>
</dbReference>
<dbReference type="STRING" id="7897.ENSLACP00000009094"/>
<dbReference type="InterPro" id="IPR056585">
    <property type="entry name" value="Leprecan_dom"/>
</dbReference>
<reference evidence="17" key="3">
    <citation type="submission" date="2025-09" db="UniProtKB">
        <authorList>
            <consortium name="Ensembl"/>
        </authorList>
    </citation>
    <scope>IDENTIFICATION</scope>
</reference>
<dbReference type="OMA" id="KQCWREP"/>
<sequence>DILYHAGVNAYFRNDWVVAVQHLERALLNFAALKQVKVECYRRCGEEADFPEPEGLQQKPLPDLRFFDTIFKKAECLGFCETERLGTASLHRVGEDVKIDFEKRTPYNFLQVAYYQLKKLDKAVAAAHTFFIANPEHLEMQQNLQKYKKMSGVSERSFQDLEARPHWVGTTFRTTTSQHTGGGRATLELVLCLCVSDHYIQVLRCRQNCVLEVATRPGRISPVKNFIPSHFEYLQFSYFSAGDLEKALESCKTFLLFYSEDSTMLQNLRYYEASLGVELAALVAVREVIKRYIQRSVLEKRMLYSVAESFEFLFNDPDSWTPEDIAPKSLMEKMNVLLCSGNRQEWEKIQQDLRRQREMEQSFHLQEGKYTLLKETTGVVLWFGGVTAPVSKEMRGGRTIVWGFAIKVDEVQVKNCFISAVPVAGDGYRGRRSPHTPHEHFHGLTVLKALKLARLGSVEQNDARLYYDVSEKSRLLVESYFNLKSPLYFSFSHLVRRSAVEGQQENRLDLSHPVHADNCILDPEGKQCWKEPPAYIYRDLSGILYLNEDFEGGSFFFTDRDAKTVTAEVQPKCGRLVAFTSGGENPHGVRAVTRGHRYAIALWFTLSSQHREQERIQADELLELEEKSVPGKSGQADAGTDMTASPEPPDGEQKSVVKHRMGKVKQRSGERQGQVSGASGEPHSRDEL</sequence>
<evidence type="ECO:0000256" key="6">
    <source>
        <dbReference type="ARBA" id="ARBA00022729"/>
    </source>
</evidence>
<reference evidence="18" key="1">
    <citation type="submission" date="2011-08" db="EMBL/GenBank/DDBJ databases">
        <title>The draft genome of Latimeria chalumnae.</title>
        <authorList>
            <person name="Di Palma F."/>
            <person name="Alfoldi J."/>
            <person name="Johnson J."/>
            <person name="Berlin A."/>
            <person name="Gnerre S."/>
            <person name="Jaffe D."/>
            <person name="MacCallum I."/>
            <person name="Young S."/>
            <person name="Walker B.J."/>
            <person name="Lander E."/>
            <person name="Lindblad-Toh K."/>
        </authorList>
    </citation>
    <scope>NUCLEOTIDE SEQUENCE [LARGE SCALE GENOMIC DNA]</scope>
    <source>
        <strain evidence="18">Wild caught</strain>
    </source>
</reference>
<dbReference type="InterPro" id="IPR006620">
    <property type="entry name" value="Pro_4_hyd_alph"/>
</dbReference>
<dbReference type="GO" id="GO:0032963">
    <property type="term" value="P:collagen metabolic process"/>
    <property type="evidence" value="ECO:0007669"/>
    <property type="project" value="InterPro"/>
</dbReference>
<dbReference type="GO" id="GO:0031418">
    <property type="term" value="F:L-ascorbic acid binding"/>
    <property type="evidence" value="ECO:0007669"/>
    <property type="project" value="UniProtKB-KW"/>
</dbReference>
<evidence type="ECO:0000256" key="2">
    <source>
        <dbReference type="ARBA" id="ARBA00001962"/>
    </source>
</evidence>
<keyword evidence="9" id="KW-0256">Endoplasmic reticulum</keyword>
<evidence type="ECO:0000256" key="15">
    <source>
        <dbReference type="SAM" id="MobiDB-lite"/>
    </source>
</evidence>
<dbReference type="InterPro" id="IPR005123">
    <property type="entry name" value="Oxoglu/Fe-dep_dioxygenase_dom"/>
</dbReference>
<dbReference type="FunFam" id="2.60.120.620:FF:000003">
    <property type="entry name" value="Prolyl 3-hydroxylase 2"/>
    <property type="match status" value="1"/>
</dbReference>
<dbReference type="InterPro" id="IPR044862">
    <property type="entry name" value="Pro_4_hyd_alph_FE2OG_OXY"/>
</dbReference>
<dbReference type="GeneTree" id="ENSGT00940000159164"/>
<dbReference type="InterPro" id="IPR039575">
    <property type="entry name" value="P3H"/>
</dbReference>
<keyword evidence="5" id="KW-0479">Metal-binding</keyword>
<organism evidence="17 18">
    <name type="scientific">Latimeria chalumnae</name>
    <name type="common">Coelacanth</name>
    <dbReference type="NCBI Taxonomy" id="7897"/>
    <lineage>
        <taxon>Eukaryota</taxon>
        <taxon>Metazoa</taxon>
        <taxon>Chordata</taxon>
        <taxon>Craniata</taxon>
        <taxon>Vertebrata</taxon>
        <taxon>Euteleostomi</taxon>
        <taxon>Coelacanthiformes</taxon>
        <taxon>Coelacanthidae</taxon>
        <taxon>Latimeria</taxon>
    </lineage>
</organism>